<dbReference type="Gene3D" id="2.40.33.20">
    <property type="entry name" value="PK beta-barrel domain-like"/>
    <property type="match status" value="1"/>
</dbReference>
<dbReference type="SUPFAM" id="SSF50800">
    <property type="entry name" value="PK beta-barrel domain-like"/>
    <property type="match status" value="1"/>
</dbReference>
<dbReference type="Pfam" id="PF03473">
    <property type="entry name" value="MOSC"/>
    <property type="match status" value="1"/>
</dbReference>
<dbReference type="InterPro" id="IPR005302">
    <property type="entry name" value="MoCF_Sase_C"/>
</dbReference>
<reference evidence="2 3" key="1">
    <citation type="submission" date="2020-07" db="EMBL/GenBank/DDBJ databases">
        <title>Halosimplex litoreum sp. nov. and Halosimplex rubrum sp. nov., isolated from different salt environments.</title>
        <authorList>
            <person name="Cui H."/>
        </authorList>
    </citation>
    <scope>NUCLEOTIDE SEQUENCE [LARGE SCALE GENOMIC DNA]</scope>
    <source>
        <strain evidence="2 3">R2</strain>
    </source>
</reference>
<dbReference type="PROSITE" id="PS51340">
    <property type="entry name" value="MOSC"/>
    <property type="match status" value="1"/>
</dbReference>
<dbReference type="GO" id="GO:0030170">
    <property type="term" value="F:pyridoxal phosphate binding"/>
    <property type="evidence" value="ECO:0007669"/>
    <property type="project" value="InterPro"/>
</dbReference>
<evidence type="ECO:0000313" key="2">
    <source>
        <dbReference type="EMBL" id="QLH85038.1"/>
    </source>
</evidence>
<accession>A0A7D5PET0</accession>
<gene>
    <name evidence="2" type="ORF">HZS54_18120</name>
</gene>
<dbReference type="InterPro" id="IPR052716">
    <property type="entry name" value="MOSC_domain"/>
</dbReference>
<evidence type="ECO:0000313" key="3">
    <source>
        <dbReference type="Proteomes" id="UP000509346"/>
    </source>
</evidence>
<dbReference type="KEGG" id="hpel:HZS54_18120"/>
<dbReference type="GO" id="GO:0030151">
    <property type="term" value="F:molybdenum ion binding"/>
    <property type="evidence" value="ECO:0007669"/>
    <property type="project" value="InterPro"/>
</dbReference>
<dbReference type="InterPro" id="IPR011037">
    <property type="entry name" value="Pyrv_Knase-like_insert_dom_sf"/>
</dbReference>
<keyword evidence="3" id="KW-1185">Reference proteome</keyword>
<protein>
    <submittedName>
        <fullName evidence="2">Sulfurase</fullName>
    </submittedName>
</protein>
<feature type="domain" description="MOSC" evidence="1">
    <location>
        <begin position="2"/>
        <end position="138"/>
    </location>
</feature>
<sequence>MESVESVDAVAGKGLRGDRYYREQGLYDRHEDLPEGTGVTLIEKEALEAARRDEATTVQPQQTRRNILTRDVPLNHLVGREFTVGEATFTGVRLCEPCDYMESLADVEGAVEALTHRGGLNANVVDSGTIAVNSSIEF</sequence>
<proteinExistence type="predicted"/>
<dbReference type="Proteomes" id="UP000509346">
    <property type="component" value="Chromosome"/>
</dbReference>
<dbReference type="PANTHER" id="PTHR36930:SF1">
    <property type="entry name" value="MOSC DOMAIN-CONTAINING PROTEIN"/>
    <property type="match status" value="1"/>
</dbReference>
<dbReference type="GO" id="GO:0003824">
    <property type="term" value="F:catalytic activity"/>
    <property type="evidence" value="ECO:0007669"/>
    <property type="project" value="InterPro"/>
</dbReference>
<evidence type="ECO:0000259" key="1">
    <source>
        <dbReference type="PROSITE" id="PS51340"/>
    </source>
</evidence>
<dbReference type="AlphaFoldDB" id="A0A7D5PET0"/>
<organism evidence="2 3">
    <name type="scientific">Halosimplex pelagicum</name>
    <dbReference type="NCBI Taxonomy" id="869886"/>
    <lineage>
        <taxon>Archaea</taxon>
        <taxon>Methanobacteriati</taxon>
        <taxon>Methanobacteriota</taxon>
        <taxon>Stenosarchaea group</taxon>
        <taxon>Halobacteria</taxon>
        <taxon>Halobacteriales</taxon>
        <taxon>Haloarculaceae</taxon>
        <taxon>Halosimplex</taxon>
    </lineage>
</organism>
<dbReference type="PANTHER" id="PTHR36930">
    <property type="entry name" value="METAL-SULFUR CLUSTER BIOSYNTHESIS PROTEINS YUAD-RELATED"/>
    <property type="match status" value="1"/>
</dbReference>
<dbReference type="EMBL" id="CP058909">
    <property type="protein sequence ID" value="QLH85038.1"/>
    <property type="molecule type" value="Genomic_DNA"/>
</dbReference>
<name>A0A7D5PET0_9EURY</name>